<reference evidence="3" key="1">
    <citation type="submission" date="2020-06" db="EMBL/GenBank/DDBJ databases">
        <authorList>
            <consortium name="Plant Systems Biology data submission"/>
        </authorList>
    </citation>
    <scope>NUCLEOTIDE SEQUENCE</scope>
    <source>
        <strain evidence="3">D6</strain>
    </source>
</reference>
<dbReference type="Gene3D" id="3.30.200.20">
    <property type="entry name" value="Phosphorylase Kinase, domain 1"/>
    <property type="match status" value="1"/>
</dbReference>
<dbReference type="PANTHER" id="PTHR44329">
    <property type="entry name" value="SERINE/THREONINE-PROTEIN KINASE TNNI3K-RELATED"/>
    <property type="match status" value="1"/>
</dbReference>
<evidence type="ECO:0000313" key="4">
    <source>
        <dbReference type="Proteomes" id="UP001153069"/>
    </source>
</evidence>
<dbReference type="Proteomes" id="UP001153069">
    <property type="component" value="Unassembled WGS sequence"/>
</dbReference>
<dbReference type="GO" id="GO:0004674">
    <property type="term" value="F:protein serine/threonine kinase activity"/>
    <property type="evidence" value="ECO:0007669"/>
    <property type="project" value="TreeGrafter"/>
</dbReference>
<gene>
    <name evidence="3" type="ORF">SEMRO_2044_G312350.1</name>
</gene>
<dbReference type="PANTHER" id="PTHR44329:SF260">
    <property type="entry name" value="PROTEIN KINASE DOMAIN-CONTAINING PROTEIN"/>
    <property type="match status" value="1"/>
</dbReference>
<sequence length="704" mass="79468">MPAEHPQRLSRSPSWWERSIVKRSTYAIDNLVETMMGESTFLQRQEEEESSSSVLQLDRSQVQVGAMLGKGSFSVVSEVTGLNLDQSTAAAFSAQTGEDQQQDTDLCLSSVLSHLVEEQEEEMPHSHKRQYAIKHLRPDLIPKSGDPEHFQAAASDLIMEAKYLSSLNHPGILKLRAVAQGGSAAFLTNGGDYDGFFIITDRLQGTLKDKILEWQCLQQEESLLECLHMAAHDHSPSSSAAPRTWEEECKEDNLTALTCSTNNPRRLLLEKLDLALQLARALQYMHERRLIYRDLKPQNIGVTDDNTVQLFDFGFTRELPPCNFMSYDDEELAATEEDDDDLLYFMSGKGSLMYLAPEVLYNGRYNRKADCYSFAMVFYELLTLNKPFTSVTNQQIFRELIVRHKARPSLELAEIPASVQDLLRNAWNNTVSQRWTMKQICERLEDIIIEETQQLDRHGMEVSEEELEEHIITPATSPLCGGEMVDLVLDFARDVRLGFQILTGQDKTLSLRSGPMEALFEEEDEEDSLVDMLNDMLAAPQEEDNVVPTIERQGTDLSNATMATEEPLEVTLEEAFSTSADHSHKENQPSAEEDQRIDEHSSYKVPEERCPPSPPLERTTSAPAAPNGKSRVLGDIQVLQVPYGLPPRHHHQSATMKPSRRQSYHGNGLLPTPPPPERPQRRQSYNGDMFSDDGPQWISSVPAF</sequence>
<evidence type="ECO:0000256" key="1">
    <source>
        <dbReference type="SAM" id="MobiDB-lite"/>
    </source>
</evidence>
<name>A0A9N8EZP6_9STRA</name>
<evidence type="ECO:0000313" key="3">
    <source>
        <dbReference type="EMBL" id="CAB9527675.1"/>
    </source>
</evidence>
<dbReference type="AlphaFoldDB" id="A0A9N8EZP6"/>
<feature type="region of interest" description="Disordered" evidence="1">
    <location>
        <begin position="643"/>
        <end position="704"/>
    </location>
</feature>
<dbReference type="PROSITE" id="PS50011">
    <property type="entry name" value="PROTEIN_KINASE_DOM"/>
    <property type="match status" value="1"/>
</dbReference>
<accession>A0A9N8EZP6</accession>
<feature type="region of interest" description="Disordered" evidence="1">
    <location>
        <begin position="577"/>
        <end position="631"/>
    </location>
</feature>
<organism evidence="3 4">
    <name type="scientific">Seminavis robusta</name>
    <dbReference type="NCBI Taxonomy" id="568900"/>
    <lineage>
        <taxon>Eukaryota</taxon>
        <taxon>Sar</taxon>
        <taxon>Stramenopiles</taxon>
        <taxon>Ochrophyta</taxon>
        <taxon>Bacillariophyta</taxon>
        <taxon>Bacillariophyceae</taxon>
        <taxon>Bacillariophycidae</taxon>
        <taxon>Naviculales</taxon>
        <taxon>Naviculaceae</taxon>
        <taxon>Seminavis</taxon>
    </lineage>
</organism>
<dbReference type="SUPFAM" id="SSF56112">
    <property type="entry name" value="Protein kinase-like (PK-like)"/>
    <property type="match status" value="1"/>
</dbReference>
<dbReference type="InterPro" id="IPR011009">
    <property type="entry name" value="Kinase-like_dom_sf"/>
</dbReference>
<comment type="caution">
    <text evidence="3">The sequence shown here is derived from an EMBL/GenBank/DDBJ whole genome shotgun (WGS) entry which is preliminary data.</text>
</comment>
<feature type="domain" description="Protein kinase" evidence="2">
    <location>
        <begin position="62"/>
        <end position="448"/>
    </location>
</feature>
<dbReference type="Gene3D" id="1.10.510.10">
    <property type="entry name" value="Transferase(Phosphotransferase) domain 1"/>
    <property type="match status" value="1"/>
</dbReference>
<keyword evidence="4" id="KW-1185">Reference proteome</keyword>
<feature type="compositionally biased region" description="Basic and acidic residues" evidence="1">
    <location>
        <begin position="581"/>
        <end position="610"/>
    </location>
</feature>
<feature type="compositionally biased region" description="Basic residues" evidence="1">
    <location>
        <begin position="647"/>
        <end position="663"/>
    </location>
</feature>
<dbReference type="EMBL" id="CAICTM010002042">
    <property type="protein sequence ID" value="CAB9527675.1"/>
    <property type="molecule type" value="Genomic_DNA"/>
</dbReference>
<evidence type="ECO:0000259" key="2">
    <source>
        <dbReference type="PROSITE" id="PS50011"/>
    </source>
</evidence>
<dbReference type="Pfam" id="PF00069">
    <property type="entry name" value="Pkinase"/>
    <property type="match status" value="1"/>
</dbReference>
<dbReference type="OrthoDB" id="104655at2759"/>
<dbReference type="GO" id="GO:0005524">
    <property type="term" value="F:ATP binding"/>
    <property type="evidence" value="ECO:0007669"/>
    <property type="project" value="InterPro"/>
</dbReference>
<keyword evidence="3" id="KW-0418">Kinase</keyword>
<dbReference type="InterPro" id="IPR000719">
    <property type="entry name" value="Prot_kinase_dom"/>
</dbReference>
<dbReference type="InterPro" id="IPR051681">
    <property type="entry name" value="Ser/Thr_Kinases-Pseudokinases"/>
</dbReference>
<protein>
    <submittedName>
        <fullName evidence="3">Probable LIM domain-containing serine/threonine-protein kinase DDB</fullName>
    </submittedName>
</protein>
<dbReference type="SMART" id="SM00220">
    <property type="entry name" value="S_TKc"/>
    <property type="match status" value="1"/>
</dbReference>
<proteinExistence type="predicted"/>
<keyword evidence="3" id="KW-0808">Transferase</keyword>